<dbReference type="EMBL" id="JADGJD010000243">
    <property type="protein sequence ID" value="KAJ3053041.1"/>
    <property type="molecule type" value="Genomic_DNA"/>
</dbReference>
<protein>
    <submittedName>
        <fullName evidence="1">Uncharacterized protein</fullName>
    </submittedName>
</protein>
<reference evidence="1" key="1">
    <citation type="submission" date="2020-05" db="EMBL/GenBank/DDBJ databases">
        <title>Phylogenomic resolution of chytrid fungi.</title>
        <authorList>
            <person name="Stajich J.E."/>
            <person name="Amses K."/>
            <person name="Simmons R."/>
            <person name="Seto K."/>
            <person name="Myers J."/>
            <person name="Bonds A."/>
            <person name="Quandt C.A."/>
            <person name="Barry K."/>
            <person name="Liu P."/>
            <person name="Grigoriev I."/>
            <person name="Longcore J.E."/>
            <person name="James T.Y."/>
        </authorList>
    </citation>
    <scope>NUCLEOTIDE SEQUENCE</scope>
    <source>
        <strain evidence="1">JEL0318</strain>
    </source>
</reference>
<organism evidence="1 2">
    <name type="scientific">Rhizophlyctis rosea</name>
    <dbReference type="NCBI Taxonomy" id="64517"/>
    <lineage>
        <taxon>Eukaryota</taxon>
        <taxon>Fungi</taxon>
        <taxon>Fungi incertae sedis</taxon>
        <taxon>Chytridiomycota</taxon>
        <taxon>Chytridiomycota incertae sedis</taxon>
        <taxon>Chytridiomycetes</taxon>
        <taxon>Rhizophlyctidales</taxon>
        <taxon>Rhizophlyctidaceae</taxon>
        <taxon>Rhizophlyctis</taxon>
    </lineage>
</organism>
<keyword evidence="2" id="KW-1185">Reference proteome</keyword>
<name>A0AAD5SDM9_9FUNG</name>
<comment type="caution">
    <text evidence="1">The sequence shown here is derived from an EMBL/GenBank/DDBJ whole genome shotgun (WGS) entry which is preliminary data.</text>
</comment>
<proteinExistence type="predicted"/>
<sequence>MPYGYQPVGPAETATVLNQMSPTPRLRNNTVGFGGGVGVGIEEAVRRERKKLMGVIERKDREIELFKIEMGKVVEEMEELRRQGVVV</sequence>
<evidence type="ECO:0000313" key="2">
    <source>
        <dbReference type="Proteomes" id="UP001212841"/>
    </source>
</evidence>
<accession>A0AAD5SDM9</accession>
<dbReference type="AlphaFoldDB" id="A0AAD5SDM9"/>
<evidence type="ECO:0000313" key="1">
    <source>
        <dbReference type="EMBL" id="KAJ3053041.1"/>
    </source>
</evidence>
<gene>
    <name evidence="1" type="ORF">HK097_005173</name>
</gene>
<dbReference type="Proteomes" id="UP001212841">
    <property type="component" value="Unassembled WGS sequence"/>
</dbReference>